<evidence type="ECO:0000256" key="1">
    <source>
        <dbReference type="ARBA" id="ARBA00023125"/>
    </source>
</evidence>
<evidence type="ECO:0000259" key="3">
    <source>
        <dbReference type="PROSITE" id="PS50977"/>
    </source>
</evidence>
<protein>
    <submittedName>
        <fullName evidence="4">Transcriptional regulator, TetR family</fullName>
    </submittedName>
</protein>
<dbReference type="AlphaFoldDB" id="A0A1H9WCX9"/>
<feature type="DNA-binding region" description="H-T-H motif" evidence="2">
    <location>
        <begin position="37"/>
        <end position="56"/>
    </location>
</feature>
<organism evidence="4 5">
    <name type="scientific">Actinokineospora terrae</name>
    <dbReference type="NCBI Taxonomy" id="155974"/>
    <lineage>
        <taxon>Bacteria</taxon>
        <taxon>Bacillati</taxon>
        <taxon>Actinomycetota</taxon>
        <taxon>Actinomycetes</taxon>
        <taxon>Pseudonocardiales</taxon>
        <taxon>Pseudonocardiaceae</taxon>
        <taxon>Actinokineospora</taxon>
    </lineage>
</organism>
<gene>
    <name evidence="4" type="ORF">SAMN04487818_11090</name>
</gene>
<evidence type="ECO:0000313" key="4">
    <source>
        <dbReference type="EMBL" id="SES31782.1"/>
    </source>
</evidence>
<dbReference type="Gene3D" id="1.10.357.10">
    <property type="entry name" value="Tetracycline Repressor, domain 2"/>
    <property type="match status" value="1"/>
</dbReference>
<proteinExistence type="predicted"/>
<dbReference type="PANTHER" id="PTHR30055">
    <property type="entry name" value="HTH-TYPE TRANSCRIPTIONAL REGULATOR RUTR"/>
    <property type="match status" value="1"/>
</dbReference>
<dbReference type="InterPro" id="IPR001647">
    <property type="entry name" value="HTH_TetR"/>
</dbReference>
<dbReference type="PANTHER" id="PTHR30055:SF226">
    <property type="entry name" value="HTH-TYPE TRANSCRIPTIONAL REGULATOR PKSA"/>
    <property type="match status" value="1"/>
</dbReference>
<dbReference type="PROSITE" id="PS50977">
    <property type="entry name" value="HTH_TETR_2"/>
    <property type="match status" value="1"/>
</dbReference>
<keyword evidence="5" id="KW-1185">Reference proteome</keyword>
<evidence type="ECO:0000256" key="2">
    <source>
        <dbReference type="PROSITE-ProRule" id="PRU00335"/>
    </source>
</evidence>
<dbReference type="Proteomes" id="UP000199051">
    <property type="component" value="Unassembled WGS sequence"/>
</dbReference>
<dbReference type="EMBL" id="FOGI01000010">
    <property type="protein sequence ID" value="SES31782.1"/>
    <property type="molecule type" value="Genomic_DNA"/>
</dbReference>
<dbReference type="InterPro" id="IPR009057">
    <property type="entry name" value="Homeodomain-like_sf"/>
</dbReference>
<dbReference type="SUPFAM" id="SSF46689">
    <property type="entry name" value="Homeodomain-like"/>
    <property type="match status" value="1"/>
</dbReference>
<dbReference type="PRINTS" id="PR00455">
    <property type="entry name" value="HTHTETR"/>
</dbReference>
<dbReference type="STRING" id="155974.SAMN04487818_11090"/>
<dbReference type="InterPro" id="IPR050109">
    <property type="entry name" value="HTH-type_TetR-like_transc_reg"/>
</dbReference>
<evidence type="ECO:0000313" key="5">
    <source>
        <dbReference type="Proteomes" id="UP000199051"/>
    </source>
</evidence>
<accession>A0A1H9WCX9</accession>
<keyword evidence="1 2" id="KW-0238">DNA-binding</keyword>
<dbReference type="GO" id="GO:0000976">
    <property type="term" value="F:transcription cis-regulatory region binding"/>
    <property type="evidence" value="ECO:0007669"/>
    <property type="project" value="TreeGrafter"/>
</dbReference>
<sequence length="202" mass="21793">MGEAVREPRQDRSRATRGRLLAAAVDCLAEVGWTGSTVSVVAERAGVSRGAAQHHFPTREDLFTAAIAYVTDERVEFLRAALPTLPPGPDRTRFVVDAIGEMYAGKLFKAALQLWVAAASDEQLRAQVLPLEARVGREAHQLTVEALGADESHPGVREAVQATLDLARGLGLANLLTDDTKRRHRVLAEWATALSAKLATLP</sequence>
<reference evidence="5" key="1">
    <citation type="submission" date="2016-10" db="EMBL/GenBank/DDBJ databases">
        <authorList>
            <person name="Varghese N."/>
            <person name="Submissions S."/>
        </authorList>
    </citation>
    <scope>NUCLEOTIDE SEQUENCE [LARGE SCALE GENOMIC DNA]</scope>
    <source>
        <strain evidence="5">DSM 44260</strain>
    </source>
</reference>
<dbReference type="GO" id="GO:0003700">
    <property type="term" value="F:DNA-binding transcription factor activity"/>
    <property type="evidence" value="ECO:0007669"/>
    <property type="project" value="TreeGrafter"/>
</dbReference>
<dbReference type="Pfam" id="PF00440">
    <property type="entry name" value="TetR_N"/>
    <property type="match status" value="1"/>
</dbReference>
<name>A0A1H9WCX9_9PSEU</name>
<dbReference type="RefSeq" id="WP_092782579.1">
    <property type="nucleotide sequence ID" value="NZ_FOGI01000010.1"/>
</dbReference>
<feature type="domain" description="HTH tetR-type" evidence="3">
    <location>
        <begin position="14"/>
        <end position="74"/>
    </location>
</feature>